<dbReference type="EMBL" id="JAYMFF010000002">
    <property type="protein sequence ID" value="MEC4175096.1"/>
    <property type="molecule type" value="Genomic_DNA"/>
</dbReference>
<evidence type="ECO:0008006" key="3">
    <source>
        <dbReference type="Google" id="ProtNLM"/>
    </source>
</evidence>
<proteinExistence type="predicted"/>
<name>A0ABU6IF76_9ACTN</name>
<evidence type="ECO:0000313" key="1">
    <source>
        <dbReference type="EMBL" id="MEC4175096.1"/>
    </source>
</evidence>
<gene>
    <name evidence="1" type="ORF">VIN30_01360</name>
</gene>
<comment type="caution">
    <text evidence="1">The sequence shown here is derived from an EMBL/GenBank/DDBJ whole genome shotgun (WGS) entry which is preliminary data.</text>
</comment>
<dbReference type="Gene3D" id="1.10.1070.20">
    <property type="match status" value="1"/>
</dbReference>
<organism evidence="1 2">
    <name type="scientific">Adlercreutzia wanghongyangiae</name>
    <dbReference type="NCBI Taxonomy" id="3111451"/>
    <lineage>
        <taxon>Bacteria</taxon>
        <taxon>Bacillati</taxon>
        <taxon>Actinomycetota</taxon>
        <taxon>Coriobacteriia</taxon>
        <taxon>Eggerthellales</taxon>
        <taxon>Eggerthellaceae</taxon>
        <taxon>Adlercreutzia</taxon>
    </lineage>
</organism>
<reference evidence="1 2" key="1">
    <citation type="submission" date="2024-01" db="EMBL/GenBank/DDBJ databases">
        <title>novel species in genus Adlercreutzia.</title>
        <authorList>
            <person name="Liu X."/>
        </authorList>
    </citation>
    <scope>NUCLEOTIDE SEQUENCE [LARGE SCALE GENOMIC DNA]</scope>
    <source>
        <strain evidence="1 2">R7</strain>
    </source>
</reference>
<accession>A0ABU6IF76</accession>
<evidence type="ECO:0000313" key="2">
    <source>
        <dbReference type="Proteomes" id="UP001349994"/>
    </source>
</evidence>
<sequence length="271" mass="31225">MVKTRQDLRRLVWSERANTSGTAGCFLKARETTGAETWYYKLSCYDSYRGIYGHECANEVVASRLMGLLGVPRLEYQLVHALVSIDGVEHDTWLNRSRSFRQQGERKIAFDTFYDMEKKPGESPLELADRFGWSEAIQHMMIVDYLIANRDRHGANIEVLRDREGAVRLAPLFDSGLSFACFCYGDAERVRAFDPLSDVNANNYLGTRSLEENIRRFVDVRAVAQLAQPLSPEHRTVLFRGLDGALPQGHRDKMWDIVWERWCRLENLCHS</sequence>
<dbReference type="Proteomes" id="UP001349994">
    <property type="component" value="Unassembled WGS sequence"/>
</dbReference>
<protein>
    <recommendedName>
        <fullName evidence="3">HipA-like C-terminal domain-containing protein</fullName>
    </recommendedName>
</protein>
<keyword evidence="2" id="KW-1185">Reference proteome</keyword>
<dbReference type="RefSeq" id="WP_338208658.1">
    <property type="nucleotide sequence ID" value="NZ_JAYMFF010000002.1"/>
</dbReference>